<feature type="domain" description="Helicase ATP-binding" evidence="10">
    <location>
        <begin position="531"/>
        <end position="714"/>
    </location>
</feature>
<evidence type="ECO:0000256" key="7">
    <source>
        <dbReference type="ARBA" id="ARBA00022806"/>
    </source>
</evidence>
<dbReference type="SUPFAM" id="SSF52540">
    <property type="entry name" value="P-loop containing nucleoside triphosphate hydrolases"/>
    <property type="match status" value="3"/>
</dbReference>
<dbReference type="InterPro" id="IPR027417">
    <property type="entry name" value="P-loop_NTPase"/>
</dbReference>
<reference evidence="12" key="1">
    <citation type="journal article" date="2023" name="Mol. Biol. Evol.">
        <title>Third-Generation Sequencing Reveals the Adaptive Role of the Epigenome in Three Deep-Sea Polychaetes.</title>
        <authorList>
            <person name="Perez M."/>
            <person name="Aroh O."/>
            <person name="Sun Y."/>
            <person name="Lan Y."/>
            <person name="Juniper S.K."/>
            <person name="Young C.R."/>
            <person name="Angers B."/>
            <person name="Qian P.Y."/>
        </authorList>
    </citation>
    <scope>NUCLEOTIDE SEQUENCE</scope>
    <source>
        <strain evidence="12">P08H-3</strain>
    </source>
</reference>
<evidence type="ECO:0000256" key="8">
    <source>
        <dbReference type="ARBA" id="ARBA00022840"/>
    </source>
</evidence>
<evidence type="ECO:0000256" key="4">
    <source>
        <dbReference type="ARBA" id="ARBA00022737"/>
    </source>
</evidence>
<dbReference type="PANTHER" id="PTHR47961">
    <property type="entry name" value="DNA POLYMERASE THETA, PUTATIVE (AFU_ORTHOLOGUE AFUA_1G05260)-RELATED"/>
    <property type="match status" value="1"/>
</dbReference>
<evidence type="ECO:0000313" key="13">
    <source>
        <dbReference type="Proteomes" id="UP001208570"/>
    </source>
</evidence>
<dbReference type="FunFam" id="3.40.50.300:FF:000231">
    <property type="entry name" value="Activating signal cointegrator 1 complex subunit 3"/>
    <property type="match status" value="1"/>
</dbReference>
<organism evidence="12 13">
    <name type="scientific">Paralvinella palmiformis</name>
    <dbReference type="NCBI Taxonomy" id="53620"/>
    <lineage>
        <taxon>Eukaryota</taxon>
        <taxon>Metazoa</taxon>
        <taxon>Spiralia</taxon>
        <taxon>Lophotrochozoa</taxon>
        <taxon>Annelida</taxon>
        <taxon>Polychaeta</taxon>
        <taxon>Sedentaria</taxon>
        <taxon>Canalipalpata</taxon>
        <taxon>Terebellida</taxon>
        <taxon>Terebelliformia</taxon>
        <taxon>Alvinellidae</taxon>
        <taxon>Paralvinella</taxon>
    </lineage>
</organism>
<dbReference type="Pfam" id="PF00270">
    <property type="entry name" value="DEAD"/>
    <property type="match status" value="2"/>
</dbReference>
<dbReference type="EMBL" id="JAODUP010000092">
    <property type="protein sequence ID" value="KAK2162768.1"/>
    <property type="molecule type" value="Genomic_DNA"/>
</dbReference>
<dbReference type="InterPro" id="IPR003593">
    <property type="entry name" value="AAA+_ATPase"/>
</dbReference>
<keyword evidence="6" id="KW-0378">Hydrolase</keyword>
<dbReference type="CDD" id="cd18795">
    <property type="entry name" value="SF2_C_Ski2"/>
    <property type="match status" value="2"/>
</dbReference>
<dbReference type="Pfam" id="PF26582">
    <property type="entry name" value="ASCC3_N"/>
    <property type="match status" value="1"/>
</dbReference>
<dbReference type="Pfam" id="PF00271">
    <property type="entry name" value="Helicase_C"/>
    <property type="match status" value="2"/>
</dbReference>
<evidence type="ECO:0000256" key="6">
    <source>
        <dbReference type="ARBA" id="ARBA00022801"/>
    </source>
</evidence>
<evidence type="ECO:0000256" key="1">
    <source>
        <dbReference type="ARBA" id="ARBA00004324"/>
    </source>
</evidence>
<feature type="domain" description="Helicase C-terminal" evidence="11">
    <location>
        <begin position="1598"/>
        <end position="1805"/>
    </location>
</feature>
<dbReference type="FunFam" id="2.60.40.150:FF:000004">
    <property type="entry name" value="RNA helicase, activating signal cointegrator 1"/>
    <property type="match status" value="1"/>
</dbReference>
<dbReference type="InterPro" id="IPR036390">
    <property type="entry name" value="WH_DNA-bd_sf"/>
</dbReference>
<dbReference type="SUPFAM" id="SSF46785">
    <property type="entry name" value="Winged helix' DNA-binding domain"/>
    <property type="match status" value="1"/>
</dbReference>
<dbReference type="Pfam" id="PF02889">
    <property type="entry name" value="Sec63"/>
    <property type="match status" value="1"/>
</dbReference>
<dbReference type="InterPro" id="IPR057842">
    <property type="entry name" value="WH_MER3"/>
</dbReference>
<dbReference type="SMART" id="SM00382">
    <property type="entry name" value="AAA"/>
    <property type="match status" value="2"/>
</dbReference>
<dbReference type="Gene3D" id="2.60.40.150">
    <property type="entry name" value="C2 domain"/>
    <property type="match status" value="1"/>
</dbReference>
<dbReference type="FunFam" id="1.10.150.20:FF:000028">
    <property type="entry name" value="activating signal cointegrator 1 complex subunit 3"/>
    <property type="match status" value="1"/>
</dbReference>
<evidence type="ECO:0000259" key="10">
    <source>
        <dbReference type="PROSITE" id="PS51192"/>
    </source>
</evidence>
<dbReference type="SMART" id="SM00973">
    <property type="entry name" value="Sec63"/>
    <property type="match status" value="1"/>
</dbReference>
<dbReference type="InterPro" id="IPR036388">
    <property type="entry name" value="WH-like_DNA-bd_sf"/>
</dbReference>
<evidence type="ECO:0000256" key="5">
    <source>
        <dbReference type="ARBA" id="ARBA00022741"/>
    </source>
</evidence>
<keyword evidence="7" id="KW-0347">Helicase</keyword>
<dbReference type="SUPFAM" id="SSF158702">
    <property type="entry name" value="Sec63 N-terminal domain-like"/>
    <property type="match status" value="1"/>
</dbReference>
<evidence type="ECO:0008006" key="14">
    <source>
        <dbReference type="Google" id="ProtNLM"/>
    </source>
</evidence>
<evidence type="ECO:0000259" key="11">
    <source>
        <dbReference type="PROSITE" id="PS51194"/>
    </source>
</evidence>
<dbReference type="GO" id="GO:0005524">
    <property type="term" value="F:ATP binding"/>
    <property type="evidence" value="ECO:0007669"/>
    <property type="project" value="UniProtKB-KW"/>
</dbReference>
<dbReference type="GO" id="GO:0004386">
    <property type="term" value="F:helicase activity"/>
    <property type="evidence" value="ECO:0007669"/>
    <property type="project" value="UniProtKB-KW"/>
</dbReference>
<dbReference type="InterPro" id="IPR050474">
    <property type="entry name" value="Hel308_SKI2-like"/>
</dbReference>
<gene>
    <name evidence="12" type="ORF">LSH36_92g06008</name>
</gene>
<feature type="domain" description="Helicase C-terminal" evidence="11">
    <location>
        <begin position="722"/>
        <end position="940"/>
    </location>
</feature>
<keyword evidence="5" id="KW-0547">Nucleotide-binding</keyword>
<evidence type="ECO:0000256" key="3">
    <source>
        <dbReference type="ARBA" id="ARBA00022490"/>
    </source>
</evidence>
<name>A0AAD9K0C9_9ANNE</name>
<evidence type="ECO:0000313" key="12">
    <source>
        <dbReference type="EMBL" id="KAK2162768.1"/>
    </source>
</evidence>
<accession>A0AAD9K0C9</accession>
<dbReference type="GO" id="GO:0003676">
    <property type="term" value="F:nucleic acid binding"/>
    <property type="evidence" value="ECO:0007669"/>
    <property type="project" value="InterPro"/>
</dbReference>
<dbReference type="Gene3D" id="1.10.10.10">
    <property type="entry name" value="Winged helix-like DNA-binding domain superfamily/Winged helix DNA-binding domain"/>
    <property type="match status" value="2"/>
</dbReference>
<dbReference type="CDD" id="cd18022">
    <property type="entry name" value="DEXHc_ASCC3_2"/>
    <property type="match status" value="1"/>
</dbReference>
<dbReference type="PANTHER" id="PTHR47961:SF13">
    <property type="entry name" value="ACTIVATING SIGNAL COINTEGRATOR 1 COMPLEX SUBUNIT 3"/>
    <property type="match status" value="1"/>
</dbReference>
<evidence type="ECO:0000256" key="9">
    <source>
        <dbReference type="ARBA" id="ARBA00023242"/>
    </source>
</evidence>
<dbReference type="PIRSF" id="PIRSF039073">
    <property type="entry name" value="BRR2"/>
    <property type="match status" value="1"/>
</dbReference>
<dbReference type="Gene3D" id="1.10.150.20">
    <property type="entry name" value="5' to 3' exonuclease, C-terminal subdomain"/>
    <property type="match status" value="1"/>
</dbReference>
<feature type="domain" description="Helicase ATP-binding" evidence="10">
    <location>
        <begin position="1390"/>
        <end position="1565"/>
    </location>
</feature>
<evidence type="ECO:0000256" key="2">
    <source>
        <dbReference type="ARBA" id="ARBA00004514"/>
    </source>
</evidence>
<dbReference type="CDD" id="cd18020">
    <property type="entry name" value="DEXHc_ASCC3_1"/>
    <property type="match status" value="1"/>
</dbReference>
<comment type="caution">
    <text evidence="12">The sequence shown here is derived from an EMBL/GenBank/DDBJ whole genome shotgun (WGS) entry which is preliminary data.</text>
</comment>
<comment type="subcellular location">
    <subcellularLocation>
        <location evidence="2">Cytoplasm</location>
        <location evidence="2">Cytosol</location>
    </subcellularLocation>
    <subcellularLocation>
        <location evidence="1">Nucleus speckle</location>
    </subcellularLocation>
</comment>
<keyword evidence="9" id="KW-0539">Nucleus</keyword>
<dbReference type="InterPro" id="IPR014001">
    <property type="entry name" value="Helicase_ATP-bd"/>
</dbReference>
<keyword evidence="3" id="KW-0963">Cytoplasm</keyword>
<dbReference type="InterPro" id="IPR004179">
    <property type="entry name" value="Sec63-dom"/>
</dbReference>
<proteinExistence type="predicted"/>
<dbReference type="Gene3D" id="3.40.50.300">
    <property type="entry name" value="P-loop containing nucleotide triphosphate hydrolases"/>
    <property type="match status" value="4"/>
</dbReference>
<dbReference type="Pfam" id="PF23445">
    <property type="entry name" value="WHD_SNRNP200"/>
    <property type="match status" value="2"/>
</dbReference>
<dbReference type="InterPro" id="IPR011545">
    <property type="entry name" value="DEAD/DEAH_box_helicase_dom"/>
</dbReference>
<dbReference type="SMART" id="SM00487">
    <property type="entry name" value="DEXDc"/>
    <property type="match status" value="2"/>
</dbReference>
<dbReference type="FunFam" id="1.10.10.10:FF:000024">
    <property type="entry name" value="U5 small nuclear ribonucleoprotein helicase"/>
    <property type="match status" value="1"/>
</dbReference>
<dbReference type="InterPro" id="IPR035892">
    <property type="entry name" value="C2_domain_sf"/>
</dbReference>
<keyword evidence="4" id="KW-0677">Repeat</keyword>
<dbReference type="PROSITE" id="PS51194">
    <property type="entry name" value="HELICASE_CTER"/>
    <property type="match status" value="2"/>
</dbReference>
<dbReference type="GO" id="GO:0016787">
    <property type="term" value="F:hydrolase activity"/>
    <property type="evidence" value="ECO:0007669"/>
    <property type="project" value="UniProtKB-KW"/>
</dbReference>
<keyword evidence="8" id="KW-0067">ATP-binding</keyword>
<dbReference type="Proteomes" id="UP001208570">
    <property type="component" value="Unassembled WGS sequence"/>
</dbReference>
<dbReference type="FunFam" id="3.40.50.300:FF:000102">
    <property type="entry name" value="RNA helicase, activating signal cointegrator 1"/>
    <property type="match status" value="1"/>
</dbReference>
<protein>
    <recommendedName>
        <fullName evidence="14">Activating signal cointegrator 1 complex subunit 3</fullName>
    </recommendedName>
</protein>
<sequence>MALPRLTGAIRAFGNIADSELLEADVSGDIGRKRRVCADEESAQGLTWKHLSTTVLRLGEKDNQVVTKELRNLISTARDIEAQTVLKLGAEIGLCFPYHIITSVQIDKQRCSDGATVRALCCKSPGCEFGSGSFHCLWVGTETEFSEVEAGAALLFSIFKDTETVTKAHSLHIQRIFGPFPSSAATKACKITNHIVNMLPDKTLELLNVNSSANEDDRAEFGENLHFSQRRVEPPREDELSWLDFPNGDNSEPLFSMKYVEPRGQKIEERVYDKGFNASWLKEQLEKCYGKDQTEIGLSVTELCTTVFDLLASNKTNDELQNLLFDFLGIKGLDLIPKILQNRKQLISVAFDSKTSYVLSGGVKSEEATRPQFGCQVTVQTEQERLLKKLLRKGEKKDKKFGSENIEEETFGFNPKELRAQREAALLAASGTPLFRERRTLTTRERYPNVYDCYAEAKQAPAFVGGAKMVLPTGFERKDNKVYEEVSIPPTEKAPVEVGRKLINISELDEVAQLAFQNTKALNRIQSIVFEAAYKSNENLLICAPTGAGKTNIAMLCVLHEIKQHMSEGVIRKDEFKVVYVAPMKALAAEMVANFGQRLQHLGILVKELTGDMQLTKTEIKNTQMLVTTPEKWDVVTRKSTGDVSLAQIVKLLIIDEVHLLHDDRGAVIESLVARTLRQVESSQTMIRIVGLSATLPNYTDVAQFLHVNPYKGIKANNRIQQVQDFNTVCYDKVVAQVRQGYQVMVFVHARNETVRTATTLCDMAKNNGDITMFQPQQSPKYGEAEKQIMRSRNKELRQLFPDGFAMHHAGMLRQDRNLVERFFGAGLIRCIVCTATLAWGVNLPAHAVIIKGTKIYDAKKGSFVDLGILDVMQIFGRAGRPQFDKFGHGTILTTHNCLSHYLALLTRQNPIESQFIGSLADNLNAEVALGTVTNVEEGVRWLQYTYLFVRLRCNPLVYGITQSTLEHDPMLEVFRKELITKCGQALDKARMVRFDARNGFLYSTDLGRIASHFYIKYDTIEVINQMFQNVMSEDKVLEMVSKAQEFEQIKVINQMFQNVMSEDKVLEMVSKAQEFEQIKVRQEELEELDDQLHDSVLPVAGGTENSYGKVNILLQAYVSRQHLNAFSLISDQAYVAQNATRIMRALFEMALRKGWPLMAGRLLELSKVLEKRMWEFEHPLKQFANLPVEVLDKLEKKRISVDQLKEMDSKEIGLLIRHVKMGPKVKQCAMQIPCLELEAIIQPITRTVLRVRITITPNFNWNDRIHGTNAEPFWIWVEDPENNHIYHSEYFMLHKKHMFSKEPQTLVFTIPIFEPLPTQYYIRAISDRWLGSQSYYPISFQHLILPERHPPHTELLDLQPLPITALKDYQLEALYNFTHFNPIQTQIFHTLYHTDSNVLLGAPTGSGKTIAAEIAIFRVFKQYPKSKTVYIAPLKALVRERMSDWKIRIEQKLGKKVVELTGDVAPDMKAITHADLIVTTPEKWDGISRSWQTRGYVKAVQLLIIDEIHLLGNDRGPVLEVIVSRSNFIASHTECPVRVIGLSTALANARDLANWLGIKELGLFNFRPSVRPVPLEVHIAGFPGKHYCPRMATMNKPTYQAIRTHSPAKPVLVFVSSRRQTRLTALDLIAYVATEDNPKQWLHMPETEMENIIGGIKDSNLKLTLAFGIGLHHAGLHEKDRNMVEELFVNTKIQVLIATSTLAWGVNFPAHLVVVKGTEFYDGKKRRYVDFPITDVLQMMGRAGRPQFDDQGKAVILVHDVKKHFYKKFLYEPFPVESNLLEVLPEHLNAEIVSGTIQSKQDAMDYITWTYFFRRLIMNPR</sequence>
<dbReference type="FunFam" id="3.40.50.300:FF:000198">
    <property type="entry name" value="Activating signal cointegrator 1 complex subunit"/>
    <property type="match status" value="1"/>
</dbReference>
<dbReference type="SMART" id="SM00490">
    <property type="entry name" value="HELICc"/>
    <property type="match status" value="2"/>
</dbReference>
<dbReference type="PROSITE" id="PS51192">
    <property type="entry name" value="HELICASE_ATP_BIND_1"/>
    <property type="match status" value="2"/>
</dbReference>
<dbReference type="InterPro" id="IPR058856">
    <property type="entry name" value="ASCC3_N"/>
</dbReference>
<dbReference type="InterPro" id="IPR001650">
    <property type="entry name" value="Helicase_C-like"/>
</dbReference>
<dbReference type="Gene3D" id="1.10.3380.10">
    <property type="entry name" value="Sec63 N-terminal domain-like domain"/>
    <property type="match status" value="2"/>
</dbReference>
<keyword evidence="13" id="KW-1185">Reference proteome</keyword>